<sequence length="261" mass="28655">MTLGPASPLLCRKPNALAFQARQSVRARVGFLFLVVSATSSASFFAVTKSKIGNNFLRERFNSIVMEAFLVNSYNVEVLFRPQSATGLNMVNVKFQEFYNGSVSTLSINSQYSSHVAQFEALSVLAMTAGFQSTSVRDLPCLATQYKAIGLVETVLVQNTLGISYPLTMKTSNGSYRFDLETSRKMYWGWGSDLWTLTHNATTMGGSSLIRSSSHFCFHNQSEIRLVSKQLASPTPGCRAVAGSSRVGAIWQHRHVSHAVS</sequence>
<evidence type="ECO:0000313" key="1">
    <source>
        <dbReference type="EMBL" id="ETV78014.1"/>
    </source>
</evidence>
<dbReference type="GeneID" id="20810227"/>
<organism evidence="1">
    <name type="scientific">Aphanomyces astaci</name>
    <name type="common">Crayfish plague agent</name>
    <dbReference type="NCBI Taxonomy" id="112090"/>
    <lineage>
        <taxon>Eukaryota</taxon>
        <taxon>Sar</taxon>
        <taxon>Stramenopiles</taxon>
        <taxon>Oomycota</taxon>
        <taxon>Saprolegniomycetes</taxon>
        <taxon>Saprolegniales</taxon>
        <taxon>Verrucalvaceae</taxon>
        <taxon>Aphanomyces</taxon>
    </lineage>
</organism>
<gene>
    <name evidence="1" type="ORF">H257_08231</name>
</gene>
<accession>W4GG23</accession>
<dbReference type="RefSeq" id="XP_009832351.1">
    <property type="nucleotide sequence ID" value="XM_009834049.1"/>
</dbReference>
<reference evidence="1" key="1">
    <citation type="submission" date="2013-12" db="EMBL/GenBank/DDBJ databases">
        <title>The Genome Sequence of Aphanomyces astaci APO3.</title>
        <authorList>
            <consortium name="The Broad Institute Genomics Platform"/>
            <person name="Russ C."/>
            <person name="Tyler B."/>
            <person name="van West P."/>
            <person name="Dieguez-Uribeondo J."/>
            <person name="Young S.K."/>
            <person name="Zeng Q."/>
            <person name="Gargeya S."/>
            <person name="Fitzgerald M."/>
            <person name="Abouelleil A."/>
            <person name="Alvarado L."/>
            <person name="Chapman S.B."/>
            <person name="Gainer-Dewar J."/>
            <person name="Goldberg J."/>
            <person name="Griggs A."/>
            <person name="Gujja S."/>
            <person name="Hansen M."/>
            <person name="Howarth C."/>
            <person name="Imamovic A."/>
            <person name="Ireland A."/>
            <person name="Larimer J."/>
            <person name="McCowan C."/>
            <person name="Murphy C."/>
            <person name="Pearson M."/>
            <person name="Poon T.W."/>
            <person name="Priest M."/>
            <person name="Roberts A."/>
            <person name="Saif S."/>
            <person name="Shea T."/>
            <person name="Sykes S."/>
            <person name="Wortman J."/>
            <person name="Nusbaum C."/>
            <person name="Birren B."/>
        </authorList>
    </citation>
    <scope>NUCLEOTIDE SEQUENCE [LARGE SCALE GENOMIC DNA]</scope>
    <source>
        <strain evidence="1">APO3</strain>
    </source>
</reference>
<dbReference type="EMBL" id="KI913131">
    <property type="protein sequence ID" value="ETV78014.1"/>
    <property type="molecule type" value="Genomic_DNA"/>
</dbReference>
<name>W4GG23_APHAT</name>
<dbReference type="VEuPathDB" id="FungiDB:H257_08231"/>
<protein>
    <submittedName>
        <fullName evidence="1">Uncharacterized protein</fullName>
    </submittedName>
</protein>
<proteinExistence type="predicted"/>
<dbReference type="AlphaFoldDB" id="W4GG23"/>